<sequence>MVVKSSIRLFQAGILAKNGDDDRYNSMVILEFFETEQQLSDVVAAQTAMIDRRKTSDLVANFSVLKNPKTNEISLDFLMSSKDKSGEYIVEWNGYRYAEGNFKGRRGVKLFALSERAYGNKASMKFLQGLKNFKAKRIAELTRAPMPEFVPSD</sequence>
<evidence type="ECO:0000313" key="2">
    <source>
        <dbReference type="Proteomes" id="UP001201844"/>
    </source>
</evidence>
<organism evidence="1 2">
    <name type="scientific">Shinella sedimenti</name>
    <dbReference type="NCBI Taxonomy" id="2919913"/>
    <lineage>
        <taxon>Bacteria</taxon>
        <taxon>Pseudomonadati</taxon>
        <taxon>Pseudomonadota</taxon>
        <taxon>Alphaproteobacteria</taxon>
        <taxon>Hyphomicrobiales</taxon>
        <taxon>Rhizobiaceae</taxon>
        <taxon>Shinella</taxon>
    </lineage>
</organism>
<reference evidence="1 2" key="1">
    <citation type="submission" date="2022-02" db="EMBL/GenBank/DDBJ databases">
        <title>Shinella B3.7 sp. nov., isolated from Sediment (Zhairuo Island).</title>
        <authorList>
            <person name="Chen G."/>
        </authorList>
    </citation>
    <scope>NUCLEOTIDE SEQUENCE [LARGE SCALE GENOMIC DNA]</scope>
    <source>
        <strain evidence="1 2">B3.7</strain>
        <plasmid evidence="1">unnamed</plasmid>
    </source>
</reference>
<dbReference type="RefSeq" id="WP_241605246.1">
    <property type="nucleotide sequence ID" value="NZ_JAKVIN010000011.1"/>
</dbReference>
<geneLocation type="plasmid" evidence="1">
    <name>unnamed</name>
</geneLocation>
<keyword evidence="1" id="KW-0614">Plasmid</keyword>
<evidence type="ECO:0000313" key="1">
    <source>
        <dbReference type="EMBL" id="MCJ8151759.1"/>
    </source>
</evidence>
<keyword evidence="2" id="KW-1185">Reference proteome</keyword>
<gene>
    <name evidence="1" type="ORF">MKI86_21690</name>
</gene>
<dbReference type="Proteomes" id="UP001201844">
    <property type="component" value="Unassembled WGS sequence"/>
</dbReference>
<name>A0ABT0CT18_9HYPH</name>
<proteinExistence type="predicted"/>
<protein>
    <submittedName>
        <fullName evidence="1">Uncharacterized protein</fullName>
    </submittedName>
</protein>
<accession>A0ABT0CT18</accession>
<dbReference type="EMBL" id="JAKVIN010000011">
    <property type="protein sequence ID" value="MCJ8151759.1"/>
    <property type="molecule type" value="Genomic_DNA"/>
</dbReference>
<comment type="caution">
    <text evidence="1">The sequence shown here is derived from an EMBL/GenBank/DDBJ whole genome shotgun (WGS) entry which is preliminary data.</text>
</comment>